<comment type="similarity">
    <text evidence="1">Belongs to the UPF0065 (bug) family.</text>
</comment>
<dbReference type="PANTHER" id="PTHR42928">
    <property type="entry name" value="TRICARBOXYLATE-BINDING PROTEIN"/>
    <property type="match status" value="1"/>
</dbReference>
<dbReference type="EMBL" id="CP003555">
    <property type="protein sequence ID" value="AFK63994.1"/>
    <property type="molecule type" value="Genomic_DNA"/>
</dbReference>
<proteinExistence type="inferred from homology"/>
<dbReference type="Gene3D" id="3.40.190.10">
    <property type="entry name" value="Periplasmic binding protein-like II"/>
    <property type="match status" value="1"/>
</dbReference>
<evidence type="ECO:0008006" key="5">
    <source>
        <dbReference type="Google" id="ProtNLM"/>
    </source>
</evidence>
<dbReference type="HOGENOM" id="CLU_045683_0_0_4"/>
<feature type="signal peptide" evidence="2">
    <location>
        <begin position="1"/>
        <end position="35"/>
    </location>
</feature>
<accession>I3UG56</accession>
<evidence type="ECO:0000313" key="4">
    <source>
        <dbReference type="Proteomes" id="UP000005267"/>
    </source>
</evidence>
<dbReference type="Gene3D" id="3.40.190.150">
    <property type="entry name" value="Bordetella uptake gene, domain 1"/>
    <property type="match status" value="1"/>
</dbReference>
<dbReference type="RefSeq" id="WP_014752085.1">
    <property type="nucleotide sequence ID" value="NC_017964.1"/>
</dbReference>
<dbReference type="SUPFAM" id="SSF53850">
    <property type="entry name" value="Periplasmic binding protein-like II"/>
    <property type="match status" value="1"/>
</dbReference>
<dbReference type="PIRSF" id="PIRSF017082">
    <property type="entry name" value="YflP"/>
    <property type="match status" value="1"/>
</dbReference>
<evidence type="ECO:0000256" key="1">
    <source>
        <dbReference type="ARBA" id="ARBA00006987"/>
    </source>
</evidence>
<protein>
    <recommendedName>
        <fullName evidence="5">Tripartite tricarboxylate transporter substrate binding protein</fullName>
    </recommendedName>
</protein>
<dbReference type="AlphaFoldDB" id="I3UG56"/>
<keyword evidence="4" id="KW-1185">Reference proteome</keyword>
<dbReference type="InterPro" id="IPR005064">
    <property type="entry name" value="BUG"/>
</dbReference>
<dbReference type="InterPro" id="IPR042100">
    <property type="entry name" value="Bug_dom1"/>
</dbReference>
<dbReference type="Proteomes" id="UP000005267">
    <property type="component" value="Chromosome"/>
</dbReference>
<feature type="chain" id="PRO_5003680701" description="Tripartite tricarboxylate transporter substrate binding protein" evidence="2">
    <location>
        <begin position="36"/>
        <end position="334"/>
    </location>
</feature>
<sequence length="334" mass="35006">MINALKNARDSRAARRLLATLVCVPLLCVAGTAQSEEYPSKAVRMVVPFGPGTTTDTIARLVSDRMSKALGQSIIIENKAGAGGTIGTAQVSRSAPDGYTIVMGTVGTHAINKELYSKRGYDPEKDFEPIAFVGQTPTILVVGGKSPYHSVEDLGKAAATPPGVTFSSAGSGTSGHLAGELLKDRLSGTMLHVPYKEGSMALQDVMSGQVQFMFYHPAAVLSHVKAGKLRAIGVSSSQRSSAAPDVASIAEQTKSEFDLVAWFMMYAPAGTPAPVMAKLKKAADVALADPDLAAKLKTQGVEPGGESTRDLARFEAAEIDKWADLVKKSGAKVN</sequence>
<reference evidence="3 4" key="1">
    <citation type="journal article" date="2011" name="J. Bacteriol.">
        <title>Whole-genome shotgun sequencing of the sulfur-oxidizing chemoautotroph Tetrathiobacter kashmirensis.</title>
        <authorList>
            <person name="Ghosh W."/>
            <person name="George A."/>
            <person name="Agarwal A."/>
            <person name="Raj P."/>
            <person name="Alam M."/>
            <person name="Pyne P."/>
            <person name="Das Gupta S.K."/>
        </authorList>
    </citation>
    <scope>NUCLEOTIDE SEQUENCE [LARGE SCALE GENOMIC DNA]</scope>
    <source>
        <strain evidence="3 4">WT001</strain>
    </source>
</reference>
<name>I3UG56_ADVKW</name>
<dbReference type="PANTHER" id="PTHR42928:SF5">
    <property type="entry name" value="BLR1237 PROTEIN"/>
    <property type="match status" value="1"/>
</dbReference>
<gene>
    <name evidence="3" type="ordered locus">TKWG_21535</name>
</gene>
<dbReference type="CDD" id="cd07012">
    <property type="entry name" value="PBP2_Bug_TTT"/>
    <property type="match status" value="1"/>
</dbReference>
<reference evidence="4" key="2">
    <citation type="journal article" date="2013" name="PLoS ONE">
        <title>Genome implosion elicits host-confinement in Alcaligenaceae: evidence from the comparative genomics of Tetrathiobacter kashmirensis, a pathogen in the making.</title>
        <authorList>
            <person name="Ghosh W."/>
            <person name="Alam M."/>
            <person name="Roy C."/>
            <person name="Pyne P."/>
            <person name="George A."/>
            <person name="Chakraborty R."/>
            <person name="Majumder S."/>
            <person name="Agarwal A."/>
            <person name="Chakraborty S."/>
            <person name="Majumdar S."/>
            <person name="Gupta S.K."/>
        </authorList>
    </citation>
    <scope>NUCLEOTIDE SEQUENCE [LARGE SCALE GENOMIC DNA]</scope>
    <source>
        <strain evidence="4">WT001</strain>
    </source>
</reference>
<evidence type="ECO:0000256" key="2">
    <source>
        <dbReference type="SAM" id="SignalP"/>
    </source>
</evidence>
<dbReference type="Pfam" id="PF03401">
    <property type="entry name" value="TctC"/>
    <property type="match status" value="1"/>
</dbReference>
<organism evidence="3 4">
    <name type="scientific">Advenella kashmirensis (strain DSM 17095 / LMG 22695 / WT001)</name>
    <name type="common">Tetrathiobacter kashmirensis</name>
    <dbReference type="NCBI Taxonomy" id="1036672"/>
    <lineage>
        <taxon>Bacteria</taxon>
        <taxon>Pseudomonadati</taxon>
        <taxon>Pseudomonadota</taxon>
        <taxon>Betaproteobacteria</taxon>
        <taxon>Burkholderiales</taxon>
        <taxon>Alcaligenaceae</taxon>
    </lineage>
</organism>
<dbReference type="KEGG" id="aka:TKWG_21535"/>
<keyword evidence="2" id="KW-0732">Signal</keyword>
<evidence type="ECO:0000313" key="3">
    <source>
        <dbReference type="EMBL" id="AFK63994.1"/>
    </source>
</evidence>
<dbReference type="STRING" id="1036672.TKWG_21535"/>
<dbReference type="OrthoDB" id="8818816at2"/>